<dbReference type="Proteomes" id="UP000799770">
    <property type="component" value="Unassembled WGS sequence"/>
</dbReference>
<accession>A0A6A5YV24</accession>
<keyword evidence="2" id="KW-1185">Reference proteome</keyword>
<dbReference type="EMBL" id="ML977336">
    <property type="protein sequence ID" value="KAF2110900.1"/>
    <property type="molecule type" value="Genomic_DNA"/>
</dbReference>
<dbReference type="Gene3D" id="3.10.450.50">
    <property type="match status" value="1"/>
</dbReference>
<proteinExistence type="predicted"/>
<evidence type="ECO:0008006" key="3">
    <source>
        <dbReference type="Google" id="ProtNLM"/>
    </source>
</evidence>
<sequence>MTEAKDQGKDVEAIKALIQKFFDAINAADTEALGERFYANANLTIIRQEPPLSPSSSNHPAYTSLPVPEVPSLVNEGKEELKVMIRTTIEKFIALLEEGKKRREGKPGPELFEAPDLDSTDVKIDHLFSTAWSPFRVTFDGVLHHYGVMVYTFGKEGDEWKIEALTQSYRRTPGWEDTPGAML</sequence>
<evidence type="ECO:0000313" key="1">
    <source>
        <dbReference type="EMBL" id="KAF2110900.1"/>
    </source>
</evidence>
<protein>
    <recommendedName>
        <fullName evidence="3">SnoaL-like domain-containing protein</fullName>
    </recommendedName>
</protein>
<name>A0A6A5YV24_9PLEO</name>
<organism evidence="1 2">
    <name type="scientific">Lophiotrema nucula</name>
    <dbReference type="NCBI Taxonomy" id="690887"/>
    <lineage>
        <taxon>Eukaryota</taxon>
        <taxon>Fungi</taxon>
        <taxon>Dikarya</taxon>
        <taxon>Ascomycota</taxon>
        <taxon>Pezizomycotina</taxon>
        <taxon>Dothideomycetes</taxon>
        <taxon>Pleosporomycetidae</taxon>
        <taxon>Pleosporales</taxon>
        <taxon>Lophiotremataceae</taxon>
        <taxon>Lophiotrema</taxon>
    </lineage>
</organism>
<gene>
    <name evidence="1" type="ORF">BDV96DRAFT_583117</name>
</gene>
<dbReference type="SUPFAM" id="SSF54427">
    <property type="entry name" value="NTF2-like"/>
    <property type="match status" value="1"/>
</dbReference>
<dbReference type="AlphaFoldDB" id="A0A6A5YV24"/>
<dbReference type="InterPro" id="IPR032710">
    <property type="entry name" value="NTF2-like_dom_sf"/>
</dbReference>
<dbReference type="OrthoDB" id="5181940at2759"/>
<reference evidence="1" key="1">
    <citation type="journal article" date="2020" name="Stud. Mycol.">
        <title>101 Dothideomycetes genomes: a test case for predicting lifestyles and emergence of pathogens.</title>
        <authorList>
            <person name="Haridas S."/>
            <person name="Albert R."/>
            <person name="Binder M."/>
            <person name="Bloem J."/>
            <person name="Labutti K."/>
            <person name="Salamov A."/>
            <person name="Andreopoulos B."/>
            <person name="Baker S."/>
            <person name="Barry K."/>
            <person name="Bills G."/>
            <person name="Bluhm B."/>
            <person name="Cannon C."/>
            <person name="Castanera R."/>
            <person name="Culley D."/>
            <person name="Daum C."/>
            <person name="Ezra D."/>
            <person name="Gonzalez J."/>
            <person name="Henrissat B."/>
            <person name="Kuo A."/>
            <person name="Liang C."/>
            <person name="Lipzen A."/>
            <person name="Lutzoni F."/>
            <person name="Magnuson J."/>
            <person name="Mondo S."/>
            <person name="Nolan M."/>
            <person name="Ohm R."/>
            <person name="Pangilinan J."/>
            <person name="Park H.-J."/>
            <person name="Ramirez L."/>
            <person name="Alfaro M."/>
            <person name="Sun H."/>
            <person name="Tritt A."/>
            <person name="Yoshinaga Y."/>
            <person name="Zwiers L.-H."/>
            <person name="Turgeon B."/>
            <person name="Goodwin S."/>
            <person name="Spatafora J."/>
            <person name="Crous P."/>
            <person name="Grigoriev I."/>
        </authorList>
    </citation>
    <scope>NUCLEOTIDE SEQUENCE</scope>
    <source>
        <strain evidence="1">CBS 627.86</strain>
    </source>
</reference>
<evidence type="ECO:0000313" key="2">
    <source>
        <dbReference type="Proteomes" id="UP000799770"/>
    </source>
</evidence>